<evidence type="ECO:0000259" key="4">
    <source>
        <dbReference type="PROSITE" id="PS50250"/>
    </source>
</evidence>
<evidence type="ECO:0000256" key="3">
    <source>
        <dbReference type="SAM" id="MobiDB-lite"/>
    </source>
</evidence>
<dbReference type="PANTHER" id="PTHR15350:SF5">
    <property type="entry name" value="COP9 SIGNALOSOME COMPLEX SUBUNIT 7"/>
    <property type="match status" value="1"/>
</dbReference>
<dbReference type="SMART" id="SM00088">
    <property type="entry name" value="PINT"/>
    <property type="match status" value="1"/>
</dbReference>
<gene>
    <name evidence="5" type="ORF">HRR80_002906</name>
</gene>
<name>A0AAN6EZU5_EXODE</name>
<feature type="domain" description="PCI" evidence="4">
    <location>
        <begin position="1"/>
        <end position="174"/>
    </location>
</feature>
<protein>
    <recommendedName>
        <fullName evidence="4">PCI domain-containing protein</fullName>
    </recommendedName>
</protein>
<accession>A0AAN6EZU5</accession>
<reference evidence="5" key="1">
    <citation type="submission" date="2023-01" db="EMBL/GenBank/DDBJ databases">
        <title>Exophiala dermititidis isolated from Cystic Fibrosis Patient.</title>
        <authorList>
            <person name="Kurbessoian T."/>
            <person name="Crocker A."/>
            <person name="Murante D."/>
            <person name="Hogan D.A."/>
            <person name="Stajich J.E."/>
        </authorList>
    </citation>
    <scope>NUCLEOTIDE SEQUENCE</scope>
    <source>
        <strain evidence="5">Ex8</strain>
    </source>
</reference>
<evidence type="ECO:0000313" key="5">
    <source>
        <dbReference type="EMBL" id="KAJ8992862.1"/>
    </source>
</evidence>
<dbReference type="PANTHER" id="PTHR15350">
    <property type="entry name" value="COP9 SIGNALOSOME COMPLEX SUBUNIT 7/DENDRITIC CELL PROTEIN GA17"/>
    <property type="match status" value="1"/>
</dbReference>
<comment type="caution">
    <text evidence="5">The sequence shown here is derived from an EMBL/GenBank/DDBJ whole genome shotgun (WGS) entry which is preliminary data.</text>
</comment>
<proteinExistence type="inferred from homology"/>
<sequence>MDQSQARALAALQPFVHLATTTKSPSPRFVAELIKGAISAPGAYVFTELLQTPAVQSLRGTELQSWLTLLEIFSWGTYEEYKNIPDLPQLDDAQTLKLRQLSLLTLASPFAPNLNGTEATTTTNTLTYPSLLKSLSLPDAASLESLVTQSIYSGLLTGRLSPTSNPPVVNIVSVAPLRDLRPQSLPALLQILQTWESRCTSVVSELEAHISAIRDTAAQRSATQKKRQDVVDAAVLSTSDSSNKPSSGDGGESNTGNKNNGGAGRAIRGAAAAAAAHRLPSKRDLDQQMEGEAADVSDDEGQMDWDEGGGGGDAGIPASGSSSRGGHGAGGGSRGAKRNRGRGSK</sequence>
<feature type="compositionally biased region" description="Gly residues" evidence="3">
    <location>
        <begin position="248"/>
        <end position="264"/>
    </location>
</feature>
<dbReference type="InterPro" id="IPR000717">
    <property type="entry name" value="PCI_dom"/>
</dbReference>
<comment type="similarity">
    <text evidence="1">Belongs to the CSN7/EIF3M family. CSN7 subfamily.</text>
</comment>
<dbReference type="GO" id="GO:0008180">
    <property type="term" value="C:COP9 signalosome"/>
    <property type="evidence" value="ECO:0007669"/>
    <property type="project" value="UniProtKB-KW"/>
</dbReference>
<feature type="region of interest" description="Disordered" evidence="3">
    <location>
        <begin position="219"/>
        <end position="345"/>
    </location>
</feature>
<dbReference type="PROSITE" id="PS50250">
    <property type="entry name" value="PCI"/>
    <property type="match status" value="1"/>
</dbReference>
<evidence type="ECO:0000256" key="2">
    <source>
        <dbReference type="ARBA" id="ARBA00022790"/>
    </source>
</evidence>
<feature type="compositionally biased region" description="Polar residues" evidence="3">
    <location>
        <begin position="236"/>
        <end position="247"/>
    </location>
</feature>
<evidence type="ECO:0000256" key="1">
    <source>
        <dbReference type="ARBA" id="ARBA00008482"/>
    </source>
</evidence>
<feature type="compositionally biased region" description="Basic residues" evidence="3">
    <location>
        <begin position="335"/>
        <end position="345"/>
    </location>
</feature>
<dbReference type="Pfam" id="PF22061">
    <property type="entry name" value="CSN7_HB_subdom"/>
    <property type="match status" value="1"/>
</dbReference>
<dbReference type="EMBL" id="JAJGCB010000004">
    <property type="protein sequence ID" value="KAJ8992862.1"/>
    <property type="molecule type" value="Genomic_DNA"/>
</dbReference>
<organism evidence="5 6">
    <name type="scientific">Exophiala dermatitidis</name>
    <name type="common">Black yeast-like fungus</name>
    <name type="synonym">Wangiella dermatitidis</name>
    <dbReference type="NCBI Taxonomy" id="5970"/>
    <lineage>
        <taxon>Eukaryota</taxon>
        <taxon>Fungi</taxon>
        <taxon>Dikarya</taxon>
        <taxon>Ascomycota</taxon>
        <taxon>Pezizomycotina</taxon>
        <taxon>Eurotiomycetes</taxon>
        <taxon>Chaetothyriomycetidae</taxon>
        <taxon>Chaetothyriales</taxon>
        <taxon>Herpotrichiellaceae</taxon>
        <taxon>Exophiala</taxon>
    </lineage>
</organism>
<evidence type="ECO:0000313" key="6">
    <source>
        <dbReference type="Proteomes" id="UP001161757"/>
    </source>
</evidence>
<dbReference type="Proteomes" id="UP001161757">
    <property type="component" value="Unassembled WGS sequence"/>
</dbReference>
<feature type="compositionally biased region" description="Low complexity" evidence="3">
    <location>
        <begin position="265"/>
        <end position="276"/>
    </location>
</feature>
<keyword evidence="2" id="KW-0736">Signalosome</keyword>
<feature type="compositionally biased region" description="Gly residues" evidence="3">
    <location>
        <begin position="323"/>
        <end position="334"/>
    </location>
</feature>
<dbReference type="InterPro" id="IPR045237">
    <property type="entry name" value="COPS7/eIF3m"/>
</dbReference>
<dbReference type="AlphaFoldDB" id="A0AAN6EZU5"/>
<feature type="compositionally biased region" description="Acidic residues" evidence="3">
    <location>
        <begin position="287"/>
        <end position="307"/>
    </location>
</feature>